<dbReference type="InParanoid" id="A0A409YH09"/>
<gene>
    <name evidence="1" type="ORF">CVT26_011722</name>
</gene>
<dbReference type="Gene3D" id="2.120.10.80">
    <property type="entry name" value="Kelch-type beta propeller"/>
    <property type="match status" value="2"/>
</dbReference>
<dbReference type="Proteomes" id="UP000284706">
    <property type="component" value="Unassembled WGS sequence"/>
</dbReference>
<dbReference type="InterPro" id="IPR015915">
    <property type="entry name" value="Kelch-typ_b-propeller"/>
</dbReference>
<name>A0A409YH09_9AGAR</name>
<dbReference type="InterPro" id="IPR011990">
    <property type="entry name" value="TPR-like_helical_dom_sf"/>
</dbReference>
<comment type="caution">
    <text evidence="1">The sequence shown here is derived from an EMBL/GenBank/DDBJ whole genome shotgun (WGS) entry which is preliminary data.</text>
</comment>
<dbReference type="OrthoDB" id="432528at2759"/>
<dbReference type="EMBL" id="NHYE01000861">
    <property type="protein sequence ID" value="PPR02254.1"/>
    <property type="molecule type" value="Genomic_DNA"/>
</dbReference>
<keyword evidence="2" id="KW-1185">Reference proteome</keyword>
<protein>
    <submittedName>
        <fullName evidence="1">Uncharacterized protein</fullName>
    </submittedName>
</protein>
<evidence type="ECO:0000313" key="2">
    <source>
        <dbReference type="Proteomes" id="UP000284706"/>
    </source>
</evidence>
<sequence>MEQDKKRRQESIASMIAAAKNVFGSDVAIEVTPAGIRFPAGVGFGRKDHLKKRFIEDDLQAMLKDSKRGDAFLKTNYNDSSSKSLRCNLLRCRADALMKDGDYENAIRSYLAGAEAQCASALPPREARSSLYMNLDKTWEAVDVVACFIGAARALMKLGDYAQALFWLDEGLSVFRNMRDDLKKDDPTFEWFDLNLGTSQYYLQKVTCFNTLADAYLKLGNTGAGVYYRFQAQTIFVDMQEEFKTPELERLYKATREGVTAISHYRHPEPSLVAKIEVLDKKSHLLGSWKKVELKHPGGVTNRMGSAVFVHKGYLYTVGGQKFTEGPYYPELWRINLSKADKWEQLPTCHIEEPRLHNETVTGYKIAVGPDDKAYYFIGSPFVLYYDLKRGKWGSIPTRFKYDNEVEHWPFWPFCQLQDYTMTCVKDKIYIFGGHHQDAQLGCDLFLELNLSTRMWRRLSGSIEPKKASFLTPGPRINACSWVSKNQDKIFLMYGDACRLSAMLAKQEHGALTSHAYDDLWSWDIKKEKWTREKFVGNKPSPRTEMAAVYNRFLDKVITFGGYSPNSPTSYIEQNAVFQYSYYADTFICDCRASKSSSQASSAAPATSSSPIRDHETTIDASPFFWRQVLTRGFPTYRAQPHLVVDDQTGKTYLFSGYVNTEFVPSSVKNTSRSFADLWELRLDLPGGGFEGVDLEEEARTARAGPWQRCFSCGSAGPWKKCGGACRGRVFFCSSQCLKDGWKEHKETHKCRKVD</sequence>
<dbReference type="Gene3D" id="1.25.40.10">
    <property type="entry name" value="Tetratricopeptide repeat domain"/>
    <property type="match status" value="1"/>
</dbReference>
<reference evidence="1 2" key="1">
    <citation type="journal article" date="2018" name="Evol. Lett.">
        <title>Horizontal gene cluster transfer increased hallucinogenic mushroom diversity.</title>
        <authorList>
            <person name="Reynolds H.T."/>
            <person name="Vijayakumar V."/>
            <person name="Gluck-Thaler E."/>
            <person name="Korotkin H.B."/>
            <person name="Matheny P.B."/>
            <person name="Slot J.C."/>
        </authorList>
    </citation>
    <scope>NUCLEOTIDE SEQUENCE [LARGE SCALE GENOMIC DNA]</scope>
    <source>
        <strain evidence="1 2">SRW20</strain>
    </source>
</reference>
<dbReference type="Pfam" id="PF24681">
    <property type="entry name" value="Kelch_KLHDC2_KLHL20_DRC7"/>
    <property type="match status" value="1"/>
</dbReference>
<accession>A0A409YH09</accession>
<proteinExistence type="predicted"/>
<organism evidence="1 2">
    <name type="scientific">Gymnopilus dilepis</name>
    <dbReference type="NCBI Taxonomy" id="231916"/>
    <lineage>
        <taxon>Eukaryota</taxon>
        <taxon>Fungi</taxon>
        <taxon>Dikarya</taxon>
        <taxon>Basidiomycota</taxon>
        <taxon>Agaricomycotina</taxon>
        <taxon>Agaricomycetes</taxon>
        <taxon>Agaricomycetidae</taxon>
        <taxon>Agaricales</taxon>
        <taxon>Agaricineae</taxon>
        <taxon>Hymenogastraceae</taxon>
        <taxon>Gymnopilus</taxon>
    </lineage>
</organism>
<dbReference type="InterPro" id="IPR011043">
    <property type="entry name" value="Gal_Oxase/kelch_b-propeller"/>
</dbReference>
<dbReference type="SUPFAM" id="SSF48452">
    <property type="entry name" value="TPR-like"/>
    <property type="match status" value="1"/>
</dbReference>
<dbReference type="SUPFAM" id="SSF50965">
    <property type="entry name" value="Galactose oxidase, central domain"/>
    <property type="match status" value="1"/>
</dbReference>
<dbReference type="AlphaFoldDB" id="A0A409YH09"/>
<dbReference type="PANTHER" id="PTHR23244">
    <property type="entry name" value="KELCH REPEAT DOMAIN"/>
    <property type="match status" value="1"/>
</dbReference>
<evidence type="ECO:0000313" key="1">
    <source>
        <dbReference type="EMBL" id="PPR02254.1"/>
    </source>
</evidence>